<gene>
    <name evidence="1" type="ORF">OK345_10765</name>
</gene>
<dbReference type="EMBL" id="JAPCHY010000008">
    <property type="protein sequence ID" value="MCW4472986.1"/>
    <property type="molecule type" value="Genomic_DNA"/>
</dbReference>
<reference evidence="1 2" key="1">
    <citation type="submission" date="2022-10" db="EMBL/GenBank/DDBJ databases">
        <title>Xanthomonas sp. H13-6.</title>
        <authorList>
            <person name="Liu X."/>
            <person name="Deng Z."/>
            <person name="Jiang Y."/>
            <person name="Yu T."/>
            <person name="Ai J."/>
        </authorList>
    </citation>
    <scope>NUCLEOTIDE SEQUENCE [LARGE SCALE GENOMIC DNA]</scope>
    <source>
        <strain evidence="1 2">H13-6</strain>
    </source>
</reference>
<dbReference type="InterPro" id="IPR045920">
    <property type="entry name" value="DUF6339"/>
</dbReference>
<evidence type="ECO:0000313" key="1">
    <source>
        <dbReference type="EMBL" id="MCW4472986.1"/>
    </source>
</evidence>
<sequence length="246" mass="27909">MSKLLYVGQQVADDLKNNISENISRYKEGNFLDLEAMGDWRIPLSFDADLDGLKSLTADGGSDTEIQNSITVGHALCNLTPTLARENRIWIRLSHIECLEYSRNRWLQTDKDDESVAKDVSKHFFAPTLTSCRDDHAISRLWWSHHIAKQIMPDNPARALKKILALADIRQGLVERPGIGARPVLGRGIIRLLETEERLTEGKLFGRFMKKVNLMGAGIAFEVWDDYRIDQFMAHCLEQAKGKMEG</sequence>
<dbReference type="RefSeq" id="WP_265127970.1">
    <property type="nucleotide sequence ID" value="NZ_JAPCHY010000008.1"/>
</dbReference>
<dbReference type="Pfam" id="PF19866">
    <property type="entry name" value="DUF6339"/>
    <property type="match status" value="1"/>
</dbReference>
<dbReference type="Proteomes" id="UP001209922">
    <property type="component" value="Unassembled WGS sequence"/>
</dbReference>
<comment type="caution">
    <text evidence="1">The sequence shown here is derived from an EMBL/GenBank/DDBJ whole genome shotgun (WGS) entry which is preliminary data.</text>
</comment>
<organism evidence="1 2">
    <name type="scientific">Xanthomonas chitinilytica</name>
    <dbReference type="NCBI Taxonomy" id="2989819"/>
    <lineage>
        <taxon>Bacteria</taxon>
        <taxon>Pseudomonadati</taxon>
        <taxon>Pseudomonadota</taxon>
        <taxon>Gammaproteobacteria</taxon>
        <taxon>Lysobacterales</taxon>
        <taxon>Lysobacteraceae</taxon>
        <taxon>Xanthomonas</taxon>
    </lineage>
</organism>
<proteinExistence type="predicted"/>
<name>A0ABT3JX00_9XANT</name>
<accession>A0ABT3JX00</accession>
<evidence type="ECO:0000313" key="2">
    <source>
        <dbReference type="Proteomes" id="UP001209922"/>
    </source>
</evidence>
<keyword evidence="2" id="KW-1185">Reference proteome</keyword>
<protein>
    <submittedName>
        <fullName evidence="1">DUF6339 family protein</fullName>
    </submittedName>
</protein>